<feature type="domain" description="Tetratrico peptide repeat group 5" evidence="2">
    <location>
        <begin position="40"/>
        <end position="157"/>
    </location>
</feature>
<evidence type="ECO:0000259" key="2">
    <source>
        <dbReference type="Pfam" id="PF12688"/>
    </source>
</evidence>
<gene>
    <name evidence="3" type="ORF">JOD17_002227</name>
</gene>
<comment type="caution">
    <text evidence="3">The sequence shown here is derived from an EMBL/GenBank/DDBJ whole genome shotgun (WGS) entry which is preliminary data.</text>
</comment>
<sequence>MSEKQLEAALELQKQGKFAESNDILRDIMSHTNCQGDVYYHYASNCDSQGNEREAVGYYEKAIQEGLSSEDLQGAYLGLGSTYRTLGMYKESDKTLRKGIETFPNDYALKVFHALTLYNLGNYEASTQLLLKCITDTTDDAEVLRYKRAIDFYAPQLDKVW</sequence>
<dbReference type="Proteomes" id="UP000741863">
    <property type="component" value="Unassembled WGS sequence"/>
</dbReference>
<organism evidence="3 4">
    <name type="scientific">Geomicrobium sediminis</name>
    <dbReference type="NCBI Taxonomy" id="1347788"/>
    <lineage>
        <taxon>Bacteria</taxon>
        <taxon>Bacillati</taxon>
        <taxon>Bacillota</taxon>
        <taxon>Bacilli</taxon>
        <taxon>Bacillales</taxon>
        <taxon>Geomicrobium</taxon>
    </lineage>
</organism>
<reference evidence="3 4" key="1">
    <citation type="submission" date="2021-01" db="EMBL/GenBank/DDBJ databases">
        <title>Genomic Encyclopedia of Type Strains, Phase IV (KMG-IV): sequencing the most valuable type-strain genomes for metagenomic binning, comparative biology and taxonomic classification.</title>
        <authorList>
            <person name="Goeker M."/>
        </authorList>
    </citation>
    <scope>NUCLEOTIDE SEQUENCE [LARGE SCALE GENOMIC DNA]</scope>
    <source>
        <strain evidence="3 4">DSM 25540</strain>
    </source>
</reference>
<dbReference type="Pfam" id="PF12688">
    <property type="entry name" value="TPR_5"/>
    <property type="match status" value="1"/>
</dbReference>
<dbReference type="PROSITE" id="PS50005">
    <property type="entry name" value="TPR"/>
    <property type="match status" value="1"/>
</dbReference>
<keyword evidence="4" id="KW-1185">Reference proteome</keyword>
<dbReference type="SUPFAM" id="SSF48452">
    <property type="entry name" value="TPR-like"/>
    <property type="match status" value="1"/>
</dbReference>
<dbReference type="InterPro" id="IPR019734">
    <property type="entry name" value="TPR_rpt"/>
</dbReference>
<proteinExistence type="predicted"/>
<dbReference type="Gene3D" id="1.25.40.10">
    <property type="entry name" value="Tetratricopeptide repeat domain"/>
    <property type="match status" value="1"/>
</dbReference>
<dbReference type="EMBL" id="JAFBEC010000006">
    <property type="protein sequence ID" value="MBM7633133.1"/>
    <property type="molecule type" value="Genomic_DNA"/>
</dbReference>
<evidence type="ECO:0000313" key="3">
    <source>
        <dbReference type="EMBL" id="MBM7633133.1"/>
    </source>
</evidence>
<protein>
    <submittedName>
        <fullName evidence="3">Tetratricopeptide (TPR) repeat protein</fullName>
    </submittedName>
</protein>
<accession>A0ABS2PE95</accession>
<dbReference type="InterPro" id="IPR011990">
    <property type="entry name" value="TPR-like_helical_dom_sf"/>
</dbReference>
<dbReference type="InterPro" id="IPR041656">
    <property type="entry name" value="TPR_5"/>
</dbReference>
<evidence type="ECO:0000256" key="1">
    <source>
        <dbReference type="PROSITE-ProRule" id="PRU00339"/>
    </source>
</evidence>
<name>A0ABS2PE95_9BACL</name>
<keyword evidence="1" id="KW-0802">TPR repeat</keyword>
<feature type="repeat" description="TPR" evidence="1">
    <location>
        <begin position="73"/>
        <end position="106"/>
    </location>
</feature>
<dbReference type="RefSeq" id="WP_204697688.1">
    <property type="nucleotide sequence ID" value="NZ_JAFBEC010000006.1"/>
</dbReference>
<evidence type="ECO:0000313" key="4">
    <source>
        <dbReference type="Proteomes" id="UP000741863"/>
    </source>
</evidence>